<dbReference type="InterPro" id="IPR001365">
    <property type="entry name" value="A_deaminase_dom"/>
</dbReference>
<evidence type="ECO:0000256" key="4">
    <source>
        <dbReference type="ARBA" id="ARBA00022801"/>
    </source>
</evidence>
<evidence type="ECO:0000256" key="2">
    <source>
        <dbReference type="ARBA" id="ARBA00006676"/>
    </source>
</evidence>
<dbReference type="Pfam" id="PF00962">
    <property type="entry name" value="A_deaminase"/>
    <property type="match status" value="1"/>
</dbReference>
<name>A0A563EQJ4_9PSEU</name>
<evidence type="ECO:0000256" key="1">
    <source>
        <dbReference type="ARBA" id="ARBA00001947"/>
    </source>
</evidence>
<evidence type="ECO:0000313" key="8">
    <source>
        <dbReference type="Proteomes" id="UP000316639"/>
    </source>
</evidence>
<dbReference type="AlphaFoldDB" id="A0A563EQJ4"/>
<comment type="caution">
    <text evidence="7">The sequence shown here is derived from an EMBL/GenBank/DDBJ whole genome shotgun (WGS) entry which is preliminary data.</text>
</comment>
<reference evidence="7 8" key="1">
    <citation type="submission" date="2019-07" db="EMBL/GenBank/DDBJ databases">
        <title>Lentzea xizangensis sp. nov., isolated from Qinghai-Tibetan Plateau Soils.</title>
        <authorList>
            <person name="Huang J."/>
        </authorList>
    </citation>
    <scope>NUCLEOTIDE SEQUENCE [LARGE SCALE GENOMIC DNA]</scope>
    <source>
        <strain evidence="7 8">FXJ1.1311</strain>
    </source>
</reference>
<evidence type="ECO:0000313" key="7">
    <source>
        <dbReference type="EMBL" id="TWP49508.1"/>
    </source>
</evidence>
<comment type="similarity">
    <text evidence="2">Belongs to the metallo-dependent hydrolases superfamily. Adenosine and AMP deaminases family.</text>
</comment>
<accession>A0A563EQJ4</accession>
<dbReference type="OrthoDB" id="105475at2"/>
<gene>
    <name evidence="7" type="primary">add</name>
    <name evidence="7" type="ORF">FKR81_23475</name>
</gene>
<dbReference type="Proteomes" id="UP000316639">
    <property type="component" value="Unassembled WGS sequence"/>
</dbReference>
<dbReference type="RefSeq" id="WP_146354413.1">
    <property type="nucleotide sequence ID" value="NZ_VOBR01000015.1"/>
</dbReference>
<dbReference type="InterPro" id="IPR032466">
    <property type="entry name" value="Metal_Hydrolase"/>
</dbReference>
<dbReference type="EC" id="3.5.4.4" evidence="7"/>
<keyword evidence="3" id="KW-0479">Metal-binding</keyword>
<dbReference type="Gene3D" id="3.20.20.140">
    <property type="entry name" value="Metal-dependent hydrolases"/>
    <property type="match status" value="1"/>
</dbReference>
<proteinExistence type="inferred from homology"/>
<dbReference type="EMBL" id="VOBR01000015">
    <property type="protein sequence ID" value="TWP49508.1"/>
    <property type="molecule type" value="Genomic_DNA"/>
</dbReference>
<feature type="domain" description="Adenosine deaminase" evidence="6">
    <location>
        <begin position="8"/>
        <end position="320"/>
    </location>
</feature>
<dbReference type="GO" id="GO:0019239">
    <property type="term" value="F:deaminase activity"/>
    <property type="evidence" value="ECO:0007669"/>
    <property type="project" value="InterPro"/>
</dbReference>
<dbReference type="NCBIfam" id="TIGR01430">
    <property type="entry name" value="aden_deam"/>
    <property type="match status" value="1"/>
</dbReference>
<dbReference type="PANTHER" id="PTHR43114">
    <property type="entry name" value="ADENINE DEAMINASE"/>
    <property type="match status" value="1"/>
</dbReference>
<keyword evidence="4 7" id="KW-0378">Hydrolase</keyword>
<comment type="cofactor">
    <cofactor evidence="1">
        <name>Zn(2+)</name>
        <dbReference type="ChEBI" id="CHEBI:29105"/>
    </cofactor>
</comment>
<keyword evidence="8" id="KW-1185">Reference proteome</keyword>
<sequence>MPDLATLPKAHLHVHLESTVRPGTLAELADSHGVTLPRKPDAFEGFTQFAAHNGAVRDCLRRPEDFTRVAREFCASQAADGVRYAEVTFTAAAHGERLGDPDMPLQAVLAGLKEGQALTGVECRVLLDHPRRRPAARLKRTLDLARRHPEVVGIGVAGEENHPLAPFADLFGEAADAGIGLVHHAGETCGADSVRDALTTGRADRIGHGIRALEDPSVIAELRDRRIPLEVCPSSNAALGLVESFSSHPLPHLLDAGLVVTLNTDIPDSTGTTLTDEYIRVRETFGYDDTVLATFARNAVDASYASEATKTLLHKDIDAWLTT</sequence>
<evidence type="ECO:0000259" key="6">
    <source>
        <dbReference type="Pfam" id="PF00962"/>
    </source>
</evidence>
<dbReference type="InterPro" id="IPR006330">
    <property type="entry name" value="Ado/ade_deaminase"/>
</dbReference>
<organism evidence="7 8">
    <name type="scientific">Lentzea tibetensis</name>
    <dbReference type="NCBI Taxonomy" id="2591470"/>
    <lineage>
        <taxon>Bacteria</taxon>
        <taxon>Bacillati</taxon>
        <taxon>Actinomycetota</taxon>
        <taxon>Actinomycetes</taxon>
        <taxon>Pseudonocardiales</taxon>
        <taxon>Pseudonocardiaceae</taxon>
        <taxon>Lentzea</taxon>
    </lineage>
</organism>
<dbReference type="PANTHER" id="PTHR43114:SF6">
    <property type="entry name" value="ADENINE DEAMINASE"/>
    <property type="match status" value="1"/>
</dbReference>
<keyword evidence="5" id="KW-0862">Zinc</keyword>
<dbReference type="SUPFAM" id="SSF51556">
    <property type="entry name" value="Metallo-dependent hydrolases"/>
    <property type="match status" value="1"/>
</dbReference>
<dbReference type="GO" id="GO:0016814">
    <property type="term" value="F:hydrolase activity, acting on carbon-nitrogen (but not peptide) bonds, in cyclic amidines"/>
    <property type="evidence" value="ECO:0007669"/>
    <property type="project" value="UniProtKB-ARBA"/>
</dbReference>
<dbReference type="GO" id="GO:0046872">
    <property type="term" value="F:metal ion binding"/>
    <property type="evidence" value="ECO:0007669"/>
    <property type="project" value="UniProtKB-KW"/>
</dbReference>
<evidence type="ECO:0000256" key="5">
    <source>
        <dbReference type="ARBA" id="ARBA00022833"/>
    </source>
</evidence>
<protein>
    <submittedName>
        <fullName evidence="7">Adenosine deaminase</fullName>
        <ecNumber evidence="7">3.5.4.4</ecNumber>
    </submittedName>
</protein>
<evidence type="ECO:0000256" key="3">
    <source>
        <dbReference type="ARBA" id="ARBA00022723"/>
    </source>
</evidence>